<dbReference type="Proteomes" id="UP001595979">
    <property type="component" value="Unassembled WGS sequence"/>
</dbReference>
<dbReference type="RefSeq" id="WP_380049745.1">
    <property type="nucleotide sequence ID" value="NZ_JBHSOH010000013.1"/>
</dbReference>
<reference evidence="2" key="1">
    <citation type="journal article" date="2019" name="Int. J. Syst. Evol. Microbiol.">
        <title>The Global Catalogue of Microorganisms (GCM) 10K type strain sequencing project: providing services to taxonomists for standard genome sequencing and annotation.</title>
        <authorList>
            <consortium name="The Broad Institute Genomics Platform"/>
            <consortium name="The Broad Institute Genome Sequencing Center for Infectious Disease"/>
            <person name="Wu L."/>
            <person name="Ma J."/>
        </authorList>
    </citation>
    <scope>NUCLEOTIDE SEQUENCE [LARGE SCALE GENOMIC DNA]</scope>
    <source>
        <strain evidence="2">CGMCC 1.15053</strain>
    </source>
</reference>
<accession>A0ABW1DK25</accession>
<proteinExistence type="predicted"/>
<keyword evidence="2" id="KW-1185">Reference proteome</keyword>
<evidence type="ECO:0000313" key="2">
    <source>
        <dbReference type="Proteomes" id="UP001595979"/>
    </source>
</evidence>
<evidence type="ECO:0000313" key="1">
    <source>
        <dbReference type="EMBL" id="MFC5849083.1"/>
    </source>
</evidence>
<organism evidence="1 2">
    <name type="scientific">Deinococcus petrolearius</name>
    <dbReference type="NCBI Taxonomy" id="1751295"/>
    <lineage>
        <taxon>Bacteria</taxon>
        <taxon>Thermotogati</taxon>
        <taxon>Deinococcota</taxon>
        <taxon>Deinococci</taxon>
        <taxon>Deinococcales</taxon>
        <taxon>Deinococcaceae</taxon>
        <taxon>Deinococcus</taxon>
    </lineage>
</organism>
<comment type="caution">
    <text evidence="1">The sequence shown here is derived from an EMBL/GenBank/DDBJ whole genome shotgun (WGS) entry which is preliminary data.</text>
</comment>
<sequence length="123" mass="13380">MSRAELRAELEAGFRPYPFRNVAVALDPPEPAVVALGEGLSQTSAERFVPDWTRAGPNPGGSLGHHSRCLAAKLAWLETALRGEPQEQAAAECLRRLQAFWLKWAGYQATTAEELAGVLEAPR</sequence>
<name>A0ABW1DK25_9DEIO</name>
<dbReference type="EMBL" id="JBHSOH010000013">
    <property type="protein sequence ID" value="MFC5849083.1"/>
    <property type="molecule type" value="Genomic_DNA"/>
</dbReference>
<gene>
    <name evidence="1" type="ORF">ACFPQ6_12260</name>
</gene>
<protein>
    <submittedName>
        <fullName evidence="1">Uncharacterized protein</fullName>
    </submittedName>
</protein>